<reference evidence="1 2" key="1">
    <citation type="journal article" date="2023" name="Nat. Commun.">
        <title>Origin of minicircular mitochondrial genomes in red algae.</title>
        <authorList>
            <person name="Lee Y."/>
            <person name="Cho C.H."/>
            <person name="Lee Y.M."/>
            <person name="Park S.I."/>
            <person name="Yang J.H."/>
            <person name="West J.A."/>
            <person name="Bhattacharya D."/>
            <person name="Yoon H.S."/>
        </authorList>
    </citation>
    <scope>NUCLEOTIDE SEQUENCE [LARGE SCALE GENOMIC DNA]</scope>
    <source>
        <strain evidence="1 2">CCMP1338</strain>
        <tissue evidence="1">Whole cell</tissue>
    </source>
</reference>
<comment type="caution">
    <text evidence="1">The sequence shown here is derived from an EMBL/GenBank/DDBJ whole genome shotgun (WGS) entry which is preliminary data.</text>
</comment>
<keyword evidence="2" id="KW-1185">Reference proteome</keyword>
<dbReference type="Proteomes" id="UP001157974">
    <property type="component" value="Unassembled WGS sequence"/>
</dbReference>
<evidence type="ECO:0000313" key="1">
    <source>
        <dbReference type="EMBL" id="KAJ8908022.1"/>
    </source>
</evidence>
<proteinExistence type="predicted"/>
<gene>
    <name evidence="1" type="ORF">NDN08_008119</name>
</gene>
<accession>A0AAV8V3T8</accession>
<organism evidence="1 2">
    <name type="scientific">Rhodosorus marinus</name>
    <dbReference type="NCBI Taxonomy" id="101924"/>
    <lineage>
        <taxon>Eukaryota</taxon>
        <taxon>Rhodophyta</taxon>
        <taxon>Stylonematophyceae</taxon>
        <taxon>Stylonematales</taxon>
        <taxon>Stylonemataceae</taxon>
        <taxon>Rhodosorus</taxon>
    </lineage>
</organism>
<dbReference type="Gene3D" id="1.20.5.500">
    <property type="entry name" value="Single helix bin"/>
    <property type="match status" value="1"/>
</dbReference>
<dbReference type="AlphaFoldDB" id="A0AAV8V3T8"/>
<evidence type="ECO:0000313" key="2">
    <source>
        <dbReference type="Proteomes" id="UP001157974"/>
    </source>
</evidence>
<dbReference type="EMBL" id="JAMWBK010000002">
    <property type="protein sequence ID" value="KAJ8908022.1"/>
    <property type="molecule type" value="Genomic_DNA"/>
</dbReference>
<protein>
    <submittedName>
        <fullName evidence="1">Uncharacterized protein</fullName>
    </submittedName>
</protein>
<sequence>MCTIASGSLGGKWKDKEAAQENMYFNKEEEKVLKNLADKLSRHHTPTPEQLEAQASELDGILKKHGVDTNDSLKDDILAFKYGKHD</sequence>
<name>A0AAV8V3T8_9RHOD</name>